<protein>
    <recommendedName>
        <fullName evidence="6">Centrosomal protein 350kDa</fullName>
    </recommendedName>
</protein>
<feature type="region of interest" description="Disordered" evidence="1">
    <location>
        <begin position="1"/>
        <end position="80"/>
    </location>
</feature>
<gene>
    <name evidence="3" type="ORF">ALP84_03265</name>
    <name evidence="2" type="ORF">PSCICP_35960</name>
</gene>
<reference evidence="3 4" key="1">
    <citation type="submission" date="2018-08" db="EMBL/GenBank/DDBJ databases">
        <title>Recombination of ecologically and evolutionarily significant loci maintains genetic cohesion in the Pseudomonas syringae species complex.</title>
        <authorList>
            <person name="Dillon M."/>
            <person name="Thakur S."/>
            <person name="Almeida R.N.D."/>
            <person name="Weir B.S."/>
            <person name="Guttman D.S."/>
        </authorList>
    </citation>
    <scope>NUCLEOTIDE SEQUENCE [LARGE SCALE GENOMIC DNA]</scope>
    <source>
        <strain evidence="3 4">ICMP 6917</strain>
    </source>
</reference>
<evidence type="ECO:0008006" key="6">
    <source>
        <dbReference type="Google" id="ProtNLM"/>
    </source>
</evidence>
<evidence type="ECO:0000256" key="1">
    <source>
        <dbReference type="SAM" id="MobiDB-lite"/>
    </source>
</evidence>
<accession>A0A3M4VUZ4</accession>
<dbReference type="AlphaFoldDB" id="A0A3M4VUZ4"/>
<dbReference type="EMBL" id="BLWA01000011">
    <property type="protein sequence ID" value="GFM93624.1"/>
    <property type="molecule type" value="Genomic_DNA"/>
</dbReference>
<proteinExistence type="predicted"/>
<keyword evidence="5" id="KW-1185">Reference proteome</keyword>
<comment type="caution">
    <text evidence="3">The sequence shown here is derived from an EMBL/GenBank/DDBJ whole genome shotgun (WGS) entry which is preliminary data.</text>
</comment>
<organism evidence="3 4">
    <name type="scientific">Pseudomonas cichorii</name>
    <dbReference type="NCBI Taxonomy" id="36746"/>
    <lineage>
        <taxon>Bacteria</taxon>
        <taxon>Pseudomonadati</taxon>
        <taxon>Pseudomonadota</taxon>
        <taxon>Gammaproteobacteria</taxon>
        <taxon>Pseudomonadales</taxon>
        <taxon>Pseudomonadaceae</taxon>
        <taxon>Pseudomonas</taxon>
    </lineage>
</organism>
<dbReference type="EMBL" id="RBRY01000104">
    <property type="protein sequence ID" value="RMR55680.1"/>
    <property type="molecule type" value="Genomic_DNA"/>
</dbReference>
<dbReference type="Proteomes" id="UP000278332">
    <property type="component" value="Unassembled WGS sequence"/>
</dbReference>
<dbReference type="OrthoDB" id="6902507at2"/>
<dbReference type="Proteomes" id="UP000614982">
    <property type="component" value="Unassembled WGS sequence"/>
</dbReference>
<sequence>MEIENNGPESAYPGPSEKTTDTGEGHGSGLDQVSSEPKQGGGDRPEDWNPPPGHPGSGDDAQADQENDDEPKTDSLIDAE</sequence>
<reference evidence="2 5" key="2">
    <citation type="submission" date="2020-05" db="EMBL/GenBank/DDBJ databases">
        <title>Genetic diversity of Pseudomonas cichorii.</title>
        <authorList>
            <person name="Tani S."/>
            <person name="Yagi H."/>
            <person name="Hashimoto S."/>
            <person name="Iiyama K."/>
            <person name="Furuya N."/>
        </authorList>
    </citation>
    <scope>NUCLEOTIDE SEQUENCE [LARGE SCALE GENOMIC DNA]</scope>
    <source>
        <strain evidence="2 5">LMG 2162</strain>
    </source>
</reference>
<evidence type="ECO:0000313" key="2">
    <source>
        <dbReference type="EMBL" id="GFM93624.1"/>
    </source>
</evidence>
<evidence type="ECO:0000313" key="3">
    <source>
        <dbReference type="EMBL" id="RMR55680.1"/>
    </source>
</evidence>
<evidence type="ECO:0000313" key="4">
    <source>
        <dbReference type="Proteomes" id="UP000278332"/>
    </source>
</evidence>
<name>A0A3M4VUZ4_PSECI</name>
<evidence type="ECO:0000313" key="5">
    <source>
        <dbReference type="Proteomes" id="UP000614982"/>
    </source>
</evidence>
<dbReference type="RefSeq" id="WP_025260456.1">
    <property type="nucleotide sequence ID" value="NZ_BLVX01000003.1"/>
</dbReference>
<feature type="compositionally biased region" description="Basic and acidic residues" evidence="1">
    <location>
        <begin position="70"/>
        <end position="80"/>
    </location>
</feature>
<dbReference type="GeneID" id="45542894"/>